<dbReference type="GO" id="GO:0015087">
    <property type="term" value="F:cobalt ion transmembrane transporter activity"/>
    <property type="evidence" value="ECO:0007669"/>
    <property type="project" value="TreeGrafter"/>
</dbReference>
<keyword evidence="7 12" id="KW-1133">Transmembrane helix</keyword>
<dbReference type="PANTHER" id="PTHR46494:SF1">
    <property type="entry name" value="CORA FAMILY METAL ION TRANSPORTER (EUROFUNG)"/>
    <property type="match status" value="1"/>
</dbReference>
<dbReference type="AlphaFoldDB" id="A0A2H0W7M8"/>
<keyword evidence="6" id="KW-0460">Magnesium</keyword>
<evidence type="ECO:0000256" key="6">
    <source>
        <dbReference type="ARBA" id="ARBA00022842"/>
    </source>
</evidence>
<dbReference type="InterPro" id="IPR045863">
    <property type="entry name" value="CorA_TM1_TM2"/>
</dbReference>
<dbReference type="Proteomes" id="UP000230093">
    <property type="component" value="Unassembled WGS sequence"/>
</dbReference>
<dbReference type="FunFam" id="1.20.58.340:FF:000004">
    <property type="entry name" value="Magnesium transport protein CorA"/>
    <property type="match status" value="1"/>
</dbReference>
<name>A0A2H0W7M8_9BACT</name>
<sequence>MPKENKIKKIIYKDISWYKLEKPTETQLLKLKEKFNFHPLDIEDCMEKIQRPKLDIYHDYIFMGLHLPYWSEKENRLKTTEINVFLGKTFLITVSDYKILLLDELFYKAKQDPKKRARFFGRSTSRLFHFIFNQLILNINPLMREVGKKIDTIDRKVLQGKYKDVFEKISEMRRSLIVFDTIIKPQIPIFRKLESGRAGNLDTKNAQYWGNLVDRLQFIQEQIEDYLQILEGLAITNESLLSYKTNEIIKILTIFSVILLPLTLISGIYGMNIETLPLASSPSSFIVVSGLMLSIAVIMLLFFKYKKWL</sequence>
<dbReference type="Gene3D" id="1.20.58.340">
    <property type="entry name" value="Magnesium transport protein CorA, transmembrane region"/>
    <property type="match status" value="2"/>
</dbReference>
<dbReference type="SUPFAM" id="SSF144083">
    <property type="entry name" value="Magnesium transport protein CorA, transmembrane region"/>
    <property type="match status" value="1"/>
</dbReference>
<dbReference type="CDD" id="cd12822">
    <property type="entry name" value="TmCorA-like"/>
    <property type="match status" value="1"/>
</dbReference>
<evidence type="ECO:0000256" key="8">
    <source>
        <dbReference type="ARBA" id="ARBA00023065"/>
    </source>
</evidence>
<comment type="similarity">
    <text evidence="2">Belongs to the CorA metal ion transporter (MIT) (TC 1.A.35) family.</text>
</comment>
<evidence type="ECO:0000256" key="11">
    <source>
        <dbReference type="ARBA" id="ARBA00045497"/>
    </source>
</evidence>
<evidence type="ECO:0000313" key="13">
    <source>
        <dbReference type="EMBL" id="PIS08674.1"/>
    </source>
</evidence>
<evidence type="ECO:0000256" key="10">
    <source>
        <dbReference type="ARBA" id="ARBA00034269"/>
    </source>
</evidence>
<evidence type="ECO:0000256" key="3">
    <source>
        <dbReference type="ARBA" id="ARBA00022448"/>
    </source>
</evidence>
<evidence type="ECO:0000313" key="14">
    <source>
        <dbReference type="Proteomes" id="UP000230093"/>
    </source>
</evidence>
<evidence type="ECO:0000256" key="1">
    <source>
        <dbReference type="ARBA" id="ARBA00004651"/>
    </source>
</evidence>
<dbReference type="GO" id="GO:0005886">
    <property type="term" value="C:plasma membrane"/>
    <property type="evidence" value="ECO:0007669"/>
    <property type="project" value="UniProtKB-SubCell"/>
</dbReference>
<gene>
    <name evidence="13" type="ORF">COT75_05455</name>
</gene>
<proteinExistence type="inferred from homology"/>
<protein>
    <recommendedName>
        <fullName evidence="15">Magnesium transporter CorA</fullName>
    </recommendedName>
</protein>
<dbReference type="Pfam" id="PF01544">
    <property type="entry name" value="CorA"/>
    <property type="match status" value="1"/>
</dbReference>
<feature type="transmembrane region" description="Helical" evidence="12">
    <location>
        <begin position="251"/>
        <end position="271"/>
    </location>
</feature>
<evidence type="ECO:0000256" key="7">
    <source>
        <dbReference type="ARBA" id="ARBA00022989"/>
    </source>
</evidence>
<reference evidence="14" key="1">
    <citation type="submission" date="2017-09" db="EMBL/GenBank/DDBJ databases">
        <title>Depth-based differentiation of microbial function through sediment-hosted aquifers and enrichment of novel symbionts in the deep terrestrial subsurface.</title>
        <authorList>
            <person name="Probst A.J."/>
            <person name="Ladd B."/>
            <person name="Jarett J.K."/>
            <person name="Geller-Mcgrath D.E."/>
            <person name="Sieber C.M.K."/>
            <person name="Emerson J.B."/>
            <person name="Anantharaman K."/>
            <person name="Thomas B.C."/>
            <person name="Malmstrom R."/>
            <person name="Stieglmeier M."/>
            <person name="Klingl A."/>
            <person name="Woyke T."/>
            <person name="Ryan C.M."/>
            <person name="Banfield J.F."/>
        </authorList>
    </citation>
    <scope>NUCLEOTIDE SEQUENCE [LARGE SCALE GENOMIC DNA]</scope>
</reference>
<dbReference type="InterPro" id="IPR045861">
    <property type="entry name" value="CorA_cytoplasmic_dom"/>
</dbReference>
<accession>A0A2H0W7M8</accession>
<comment type="caution">
    <text evidence="13">The sequence shown here is derived from an EMBL/GenBank/DDBJ whole genome shotgun (WGS) entry which is preliminary data.</text>
</comment>
<evidence type="ECO:0000256" key="5">
    <source>
        <dbReference type="ARBA" id="ARBA00022692"/>
    </source>
</evidence>
<evidence type="ECO:0000256" key="9">
    <source>
        <dbReference type="ARBA" id="ARBA00023136"/>
    </source>
</evidence>
<feature type="transmembrane region" description="Helical" evidence="12">
    <location>
        <begin position="283"/>
        <end position="303"/>
    </location>
</feature>
<comment type="subcellular location">
    <subcellularLocation>
        <location evidence="1">Cell membrane</location>
        <topology evidence="1">Multi-pass membrane protein</topology>
    </subcellularLocation>
</comment>
<comment type="catalytic activity">
    <reaction evidence="10">
        <text>Mg(2+)(in) = Mg(2+)(out)</text>
        <dbReference type="Rhea" id="RHEA:29827"/>
        <dbReference type="ChEBI" id="CHEBI:18420"/>
    </reaction>
</comment>
<keyword evidence="9 12" id="KW-0472">Membrane</keyword>
<keyword evidence="3" id="KW-0813">Transport</keyword>
<organism evidence="13 14">
    <name type="scientific">Candidatus Beckwithbacteria bacterium CG10_big_fil_rev_8_21_14_0_10_34_10</name>
    <dbReference type="NCBI Taxonomy" id="1974495"/>
    <lineage>
        <taxon>Bacteria</taxon>
        <taxon>Candidatus Beckwithiibacteriota</taxon>
    </lineage>
</organism>
<dbReference type="SUPFAM" id="SSF143865">
    <property type="entry name" value="CorA soluble domain-like"/>
    <property type="match status" value="1"/>
</dbReference>
<keyword evidence="8" id="KW-0406">Ion transport</keyword>
<evidence type="ECO:0000256" key="12">
    <source>
        <dbReference type="SAM" id="Phobius"/>
    </source>
</evidence>
<dbReference type="PANTHER" id="PTHR46494">
    <property type="entry name" value="CORA FAMILY METAL ION TRANSPORTER (EUROFUNG)"/>
    <property type="match status" value="1"/>
</dbReference>
<keyword evidence="5 12" id="KW-0812">Transmembrane</keyword>
<dbReference type="GO" id="GO:0050897">
    <property type="term" value="F:cobalt ion binding"/>
    <property type="evidence" value="ECO:0007669"/>
    <property type="project" value="TreeGrafter"/>
</dbReference>
<keyword evidence="4" id="KW-1003">Cell membrane</keyword>
<dbReference type="GO" id="GO:0015095">
    <property type="term" value="F:magnesium ion transmembrane transporter activity"/>
    <property type="evidence" value="ECO:0007669"/>
    <property type="project" value="TreeGrafter"/>
</dbReference>
<dbReference type="EMBL" id="PEZT01000031">
    <property type="protein sequence ID" value="PIS08674.1"/>
    <property type="molecule type" value="Genomic_DNA"/>
</dbReference>
<evidence type="ECO:0008006" key="15">
    <source>
        <dbReference type="Google" id="ProtNLM"/>
    </source>
</evidence>
<dbReference type="Gene3D" id="3.30.460.20">
    <property type="entry name" value="CorA soluble domain-like"/>
    <property type="match status" value="1"/>
</dbReference>
<dbReference type="GO" id="GO:0000287">
    <property type="term" value="F:magnesium ion binding"/>
    <property type="evidence" value="ECO:0007669"/>
    <property type="project" value="TreeGrafter"/>
</dbReference>
<dbReference type="InterPro" id="IPR002523">
    <property type="entry name" value="MgTranspt_CorA/ZnTranspt_ZntB"/>
</dbReference>
<comment type="function">
    <text evidence="11">Mediates influx of magnesium ions. Alternates between open and closed states. Activated by low cytoplasmic Mg(2+) levels. Inactive when cytoplasmic Mg(2+) levels are high.</text>
</comment>
<evidence type="ECO:0000256" key="2">
    <source>
        <dbReference type="ARBA" id="ARBA00009765"/>
    </source>
</evidence>
<evidence type="ECO:0000256" key="4">
    <source>
        <dbReference type="ARBA" id="ARBA00022475"/>
    </source>
</evidence>